<protein>
    <submittedName>
        <fullName evidence="2">Agmatine deiminase</fullName>
        <ecNumber evidence="2">3.5.3.12</ecNumber>
    </submittedName>
</protein>
<dbReference type="GO" id="GO:0047632">
    <property type="term" value="F:agmatine deiminase activity"/>
    <property type="evidence" value="ECO:0007669"/>
    <property type="project" value="UniProtKB-EC"/>
</dbReference>
<dbReference type="Pfam" id="PF04371">
    <property type="entry name" value="PAD_porph"/>
    <property type="match status" value="1"/>
</dbReference>
<reference evidence="2 3" key="1">
    <citation type="submission" date="2019-03" db="EMBL/GenBank/DDBJ databases">
        <title>Deep-cultivation of Planctomycetes and their phenomic and genomic characterization uncovers novel biology.</title>
        <authorList>
            <person name="Wiegand S."/>
            <person name="Jogler M."/>
            <person name="Boedeker C."/>
            <person name="Pinto D."/>
            <person name="Vollmers J."/>
            <person name="Rivas-Marin E."/>
            <person name="Kohn T."/>
            <person name="Peeters S.H."/>
            <person name="Heuer A."/>
            <person name="Rast P."/>
            <person name="Oberbeckmann S."/>
            <person name="Bunk B."/>
            <person name="Jeske O."/>
            <person name="Meyerdierks A."/>
            <person name="Storesund J.E."/>
            <person name="Kallscheuer N."/>
            <person name="Luecker S."/>
            <person name="Lage O.M."/>
            <person name="Pohl T."/>
            <person name="Merkel B.J."/>
            <person name="Hornburger P."/>
            <person name="Mueller R.-W."/>
            <person name="Bruemmer F."/>
            <person name="Labrenz M."/>
            <person name="Spormann A.M."/>
            <person name="Op den Camp H."/>
            <person name="Overmann J."/>
            <person name="Amann R."/>
            <person name="Jetten M.S.M."/>
            <person name="Mascher T."/>
            <person name="Medema M.H."/>
            <person name="Devos D.P."/>
            <person name="Kaster A.-K."/>
            <person name="Ovreas L."/>
            <person name="Rohde M."/>
            <person name="Galperin M.Y."/>
            <person name="Jogler C."/>
        </authorList>
    </citation>
    <scope>NUCLEOTIDE SEQUENCE [LARGE SCALE GENOMIC DNA]</scope>
    <source>
        <strain evidence="2 3">Enr13</strain>
    </source>
</reference>
<sequence>MDNRRKLVRAVSAAAAIASLLAAIISTRALSQSSRYLAEVSSSLRTSDLNAAKSIGHAFARTDELTVLLARQRQPRGEWNYLLDQLKESFVEFLEVDRHESVLPHETAKANYYLGRVMILQGNQNAARRRLEQAVELAVKINDNVLVAQAKNTLGCLAAADGDYGSAHASFRACSDVLNHVEGQENVCAIALRNLGLVERALGRDGTAATRSAIALIERSSESESWGLTSELLQDLRMTLCEMYWSQGLLDEAVRLARETQDDLQSKYIHVDLLGVDKHLIARNRHVNALRFVERNLAALQQVREAAVADPKTKQSLGKTVHRWQWHPLMDLRTELVSNHLSVAGTMVAEFESQSGLVLAWGELDFSHAAATAVAKHVYDRTQLVIVSDSEESLDEARIALVDAGVPLSRVRFGICDCETPWFRDQGPIVSRSESGDAVWFDSSLTRGDRSGRVVLDALPTMLRRNWKTRVADVPIHLEGGMLLSNGNGLAVGSAAIVRVNREYGFSDEAITRELRRVTGARRWLFLNTLIGEPTEHIDLFMTFVSPTTVVVGEYADRADPNAALLDETATLLSTVVVDDTPLRVVRIPMPDGAGTSFPSYTNVVFANGVLLVPSYSGESKEKELKVKETYEALLPDWEVHFVDCTRLRHTGGALHCLVSNLGDTPFTPVFSSKQ</sequence>
<dbReference type="Proteomes" id="UP000319004">
    <property type="component" value="Chromosome"/>
</dbReference>
<evidence type="ECO:0000256" key="1">
    <source>
        <dbReference type="ARBA" id="ARBA00022801"/>
    </source>
</evidence>
<dbReference type="GO" id="GO:0009446">
    <property type="term" value="P:putrescine biosynthetic process"/>
    <property type="evidence" value="ECO:0007669"/>
    <property type="project" value="InterPro"/>
</dbReference>
<evidence type="ECO:0000313" key="3">
    <source>
        <dbReference type="Proteomes" id="UP000319004"/>
    </source>
</evidence>
<dbReference type="Gene3D" id="1.25.40.10">
    <property type="entry name" value="Tetratricopeptide repeat domain"/>
    <property type="match status" value="1"/>
</dbReference>
<gene>
    <name evidence="2" type="primary">aguA_2</name>
    <name evidence="2" type="ORF">Enr13x_11030</name>
</gene>
<dbReference type="KEGG" id="snep:Enr13x_11030"/>
<accession>A0A518HK87</accession>
<dbReference type="EMBL" id="CP037423">
    <property type="protein sequence ID" value="QDV41265.1"/>
    <property type="molecule type" value="Genomic_DNA"/>
</dbReference>
<dbReference type="InterPro" id="IPR011990">
    <property type="entry name" value="TPR-like_helical_dom_sf"/>
</dbReference>
<proteinExistence type="predicted"/>
<dbReference type="AlphaFoldDB" id="A0A518HK87"/>
<dbReference type="PANTHER" id="PTHR31377">
    <property type="entry name" value="AGMATINE DEIMINASE-RELATED"/>
    <property type="match status" value="1"/>
</dbReference>
<evidence type="ECO:0000313" key="2">
    <source>
        <dbReference type="EMBL" id="QDV41265.1"/>
    </source>
</evidence>
<organism evidence="2 3">
    <name type="scientific">Stieleria neptunia</name>
    <dbReference type="NCBI Taxonomy" id="2527979"/>
    <lineage>
        <taxon>Bacteria</taxon>
        <taxon>Pseudomonadati</taxon>
        <taxon>Planctomycetota</taxon>
        <taxon>Planctomycetia</taxon>
        <taxon>Pirellulales</taxon>
        <taxon>Pirellulaceae</taxon>
        <taxon>Stieleria</taxon>
    </lineage>
</organism>
<dbReference type="PANTHER" id="PTHR31377:SF0">
    <property type="entry name" value="AGMATINE DEIMINASE-RELATED"/>
    <property type="match status" value="1"/>
</dbReference>
<name>A0A518HK87_9BACT</name>
<dbReference type="SUPFAM" id="SSF48452">
    <property type="entry name" value="TPR-like"/>
    <property type="match status" value="1"/>
</dbReference>
<keyword evidence="1 2" id="KW-0378">Hydrolase</keyword>
<dbReference type="OrthoDB" id="255369at2"/>
<keyword evidence="3" id="KW-1185">Reference proteome</keyword>
<dbReference type="GO" id="GO:0004668">
    <property type="term" value="F:protein-arginine deiminase activity"/>
    <property type="evidence" value="ECO:0007669"/>
    <property type="project" value="InterPro"/>
</dbReference>
<dbReference type="EC" id="3.5.3.12" evidence="2"/>
<dbReference type="RefSeq" id="WP_145385012.1">
    <property type="nucleotide sequence ID" value="NZ_CP037423.1"/>
</dbReference>
<dbReference type="SUPFAM" id="SSF55909">
    <property type="entry name" value="Pentein"/>
    <property type="match status" value="1"/>
</dbReference>
<dbReference type="Gene3D" id="3.75.10.10">
    <property type="entry name" value="L-arginine/glycine Amidinotransferase, Chain A"/>
    <property type="match status" value="1"/>
</dbReference>
<dbReference type="InterPro" id="IPR007466">
    <property type="entry name" value="Peptidyl-Arg-deiminase_porph"/>
</dbReference>